<dbReference type="InterPro" id="IPR000905">
    <property type="entry name" value="Gcp-like_dom"/>
</dbReference>
<gene>
    <name evidence="3" type="ORF">MNBD_ALPHA06-2234</name>
</gene>
<evidence type="ECO:0000313" key="3">
    <source>
        <dbReference type="EMBL" id="VAW01087.1"/>
    </source>
</evidence>
<feature type="region of interest" description="Disordered" evidence="1">
    <location>
        <begin position="170"/>
        <end position="193"/>
    </location>
</feature>
<accession>A0A3B0SJF8</accession>
<dbReference type="Pfam" id="PF00814">
    <property type="entry name" value="TsaD"/>
    <property type="match status" value="1"/>
</dbReference>
<dbReference type="SUPFAM" id="SSF53067">
    <property type="entry name" value="Actin-like ATPase domain"/>
    <property type="match status" value="1"/>
</dbReference>
<evidence type="ECO:0000256" key="1">
    <source>
        <dbReference type="SAM" id="MobiDB-lite"/>
    </source>
</evidence>
<evidence type="ECO:0000259" key="2">
    <source>
        <dbReference type="Pfam" id="PF00814"/>
    </source>
</evidence>
<proteinExistence type="predicted"/>
<dbReference type="EMBL" id="UOEE01000310">
    <property type="protein sequence ID" value="VAW01087.1"/>
    <property type="molecule type" value="Genomic_DNA"/>
</dbReference>
<dbReference type="InterPro" id="IPR043129">
    <property type="entry name" value="ATPase_NBD"/>
</dbReference>
<dbReference type="NCBIfam" id="TIGR03725">
    <property type="entry name" value="T6A_YeaZ"/>
    <property type="match status" value="1"/>
</dbReference>
<name>A0A3B0SJF8_9ZZZZ</name>
<dbReference type="Gene3D" id="3.30.420.40">
    <property type="match status" value="2"/>
</dbReference>
<dbReference type="InterPro" id="IPR022496">
    <property type="entry name" value="T6A_TsaB"/>
</dbReference>
<reference evidence="3" key="1">
    <citation type="submission" date="2018-06" db="EMBL/GenBank/DDBJ databases">
        <authorList>
            <person name="Zhirakovskaya E."/>
        </authorList>
    </citation>
    <scope>NUCLEOTIDE SEQUENCE</scope>
</reference>
<organism evidence="3">
    <name type="scientific">hydrothermal vent metagenome</name>
    <dbReference type="NCBI Taxonomy" id="652676"/>
    <lineage>
        <taxon>unclassified sequences</taxon>
        <taxon>metagenomes</taxon>
        <taxon>ecological metagenomes</taxon>
    </lineage>
</organism>
<sequence>MNLIGTLAMQTGHDRELAGFTAQMLAEAKIKPADLTRIAVAIGPGSFTGVRIGVAFARGLALVGGTDIVGVQLLQVLARQAARDSADIGIGVKQVGRGQVAWCAVDANGVLQTAKVCQPDDFLPALFTLANGRKYAIYGDQITDDANFEMMAQVDMSEFAILAQQLEPQTNPPTPWYARPPDAKLPGGIDPWA</sequence>
<protein>
    <submittedName>
        <fullName evidence="3">tRNA threonylcarbamoyladenosine biosynthesis protein TsaB</fullName>
    </submittedName>
</protein>
<dbReference type="AlphaFoldDB" id="A0A3B0SJF8"/>
<dbReference type="GO" id="GO:0002949">
    <property type="term" value="P:tRNA threonylcarbamoyladenosine modification"/>
    <property type="evidence" value="ECO:0007669"/>
    <property type="project" value="InterPro"/>
</dbReference>
<feature type="domain" description="Gcp-like" evidence="2">
    <location>
        <begin position="12"/>
        <end position="82"/>
    </location>
</feature>